<organism evidence="10 11">
    <name type="scientific">Oerskovia enterophila</name>
    <dbReference type="NCBI Taxonomy" id="43678"/>
    <lineage>
        <taxon>Bacteria</taxon>
        <taxon>Bacillati</taxon>
        <taxon>Actinomycetota</taxon>
        <taxon>Actinomycetes</taxon>
        <taxon>Micrococcales</taxon>
        <taxon>Cellulomonadaceae</taxon>
        <taxon>Oerskovia</taxon>
    </lineage>
</organism>
<dbReference type="STRING" id="43678.OJAG_18570"/>
<keyword evidence="3" id="KW-0479">Metal-binding</keyword>
<dbReference type="InterPro" id="IPR000486">
    <property type="entry name" value="Xdiol_ring_cleave_dOase_1/2"/>
</dbReference>
<gene>
    <name evidence="10" type="primary">catE</name>
    <name evidence="10" type="ORF">OJAG_18570</name>
</gene>
<evidence type="ECO:0000256" key="6">
    <source>
        <dbReference type="ARBA" id="ARBA00023002"/>
    </source>
</evidence>
<name>A0A161XFC1_9CELL</name>
<dbReference type="Gene3D" id="3.10.180.10">
    <property type="entry name" value="2,3-Dihydroxybiphenyl 1,2-Dioxygenase, domain 1"/>
    <property type="match status" value="2"/>
</dbReference>
<dbReference type="PANTHER" id="PTHR43279:SF1">
    <property type="entry name" value="CATECHOL-2,3-DIOXYGENASE"/>
    <property type="match status" value="1"/>
</dbReference>
<evidence type="ECO:0000256" key="3">
    <source>
        <dbReference type="ARBA" id="ARBA00022723"/>
    </source>
</evidence>
<feature type="domain" description="VOC" evidence="9">
    <location>
        <begin position="216"/>
        <end position="329"/>
    </location>
</feature>
<keyword evidence="7 8" id="KW-0408">Iron</keyword>
<evidence type="ECO:0000259" key="9">
    <source>
        <dbReference type="PROSITE" id="PS51819"/>
    </source>
</evidence>
<evidence type="ECO:0000256" key="1">
    <source>
        <dbReference type="ARBA" id="ARBA00001954"/>
    </source>
</evidence>
<dbReference type="Pfam" id="PF00903">
    <property type="entry name" value="Glyoxalase"/>
    <property type="match status" value="2"/>
</dbReference>
<feature type="domain" description="VOC" evidence="9">
    <location>
        <begin position="34"/>
        <end position="166"/>
    </location>
</feature>
<dbReference type="GO" id="GO:0004462">
    <property type="term" value="F:lactoylglutathione lyase activity"/>
    <property type="evidence" value="ECO:0007669"/>
    <property type="project" value="InterPro"/>
</dbReference>
<sequence>MTDRTNSPAETVSRLPGTDATAFATKDLLSAETAMDAVTLHVADLDLMTRYYRDALSLAVLAPSDALLAAIPGAGTGSRDETVVLGRGATPLVVLRRGKDLPRARRGEAGLFHTALLFDDAPALAAAVASVARTAPSTFVGSGDHLVSEAFYFTDPEGNGVELYHDRPRETWSWQDGQVAMDTLYIDPNAFMQEHLTDAALERALSTDVVGPDDTVVGHVHLQVGDIPTAREFYVDTLGFEATASLPSALFVSAGGYHHHMAMNTWNSQGAGPRASTLGLGQVAISVPSEDDVTALVDRLSRRGIQMRHDGATLRFDDPWKNLIEVAVR</sequence>
<protein>
    <submittedName>
        <fullName evidence="10">Catechol-2,3-dioxygenase</fullName>
        <ecNumber evidence="10">1.13.11.2</ecNumber>
    </submittedName>
</protein>
<evidence type="ECO:0000256" key="5">
    <source>
        <dbReference type="ARBA" id="ARBA00022964"/>
    </source>
</evidence>
<dbReference type="InterPro" id="IPR004360">
    <property type="entry name" value="Glyas_Fos-R_dOase_dom"/>
</dbReference>
<dbReference type="AlphaFoldDB" id="A0A161XFC1"/>
<comment type="similarity">
    <text evidence="2 8">Belongs to the extradiol ring-cleavage dioxygenase family.</text>
</comment>
<accession>A0A161XFC1</accession>
<dbReference type="PATRIC" id="fig|43678.3.peg.1937"/>
<dbReference type="OrthoDB" id="9792626at2"/>
<keyword evidence="6 8" id="KW-0560">Oxidoreductase</keyword>
<dbReference type="InterPro" id="IPR029068">
    <property type="entry name" value="Glyas_Bleomycin-R_OHBP_Dase"/>
</dbReference>
<evidence type="ECO:0000313" key="10">
    <source>
        <dbReference type="EMBL" id="KZM35427.1"/>
    </source>
</evidence>
<dbReference type="PROSITE" id="PS00934">
    <property type="entry name" value="GLYOXALASE_I_1"/>
    <property type="match status" value="1"/>
</dbReference>
<evidence type="ECO:0000256" key="4">
    <source>
        <dbReference type="ARBA" id="ARBA00022797"/>
    </source>
</evidence>
<comment type="caution">
    <text evidence="10">The sequence shown here is derived from an EMBL/GenBank/DDBJ whole genome shotgun (WGS) entry which is preliminary data.</text>
</comment>
<dbReference type="EC" id="1.13.11.2" evidence="10"/>
<keyword evidence="4 8" id="KW-0058">Aromatic hydrocarbons catabolism</keyword>
<keyword evidence="5 8" id="KW-0223">Dioxygenase</keyword>
<dbReference type="SUPFAM" id="SSF54593">
    <property type="entry name" value="Glyoxalase/Bleomycin resistance protein/Dihydroxybiphenyl dioxygenase"/>
    <property type="match status" value="2"/>
</dbReference>
<reference evidence="10 11" key="1">
    <citation type="submission" date="2016-01" db="EMBL/GenBank/DDBJ databases">
        <title>Genome sequence of Oerskovia enterophila VJag, an agar and cellulose degrading bacterium.</title>
        <authorList>
            <person name="Poehlein A."/>
            <person name="Jag V."/>
            <person name="Bengelsdorf F."/>
            <person name="Duerre P."/>
            <person name="Daniel R."/>
        </authorList>
    </citation>
    <scope>NUCLEOTIDE SEQUENCE [LARGE SCALE GENOMIC DNA]</scope>
    <source>
        <strain evidence="10 11">VJag</strain>
    </source>
</reference>
<evidence type="ECO:0000256" key="2">
    <source>
        <dbReference type="ARBA" id="ARBA00008784"/>
    </source>
</evidence>
<dbReference type="EMBL" id="LRIE01000070">
    <property type="protein sequence ID" value="KZM35427.1"/>
    <property type="molecule type" value="Genomic_DNA"/>
</dbReference>
<dbReference type="GO" id="GO:0008198">
    <property type="term" value="F:ferrous iron binding"/>
    <property type="evidence" value="ECO:0007669"/>
    <property type="project" value="InterPro"/>
</dbReference>
<dbReference type="PROSITE" id="PS00082">
    <property type="entry name" value="EXTRADIOL_DIOXYGENAS"/>
    <property type="match status" value="1"/>
</dbReference>
<evidence type="ECO:0000256" key="8">
    <source>
        <dbReference type="RuleBase" id="RU000683"/>
    </source>
</evidence>
<comment type="cofactor">
    <cofactor evidence="1 8">
        <name>Fe(2+)</name>
        <dbReference type="ChEBI" id="CHEBI:29033"/>
    </cofactor>
</comment>
<evidence type="ECO:0000313" key="11">
    <source>
        <dbReference type="Proteomes" id="UP000076447"/>
    </source>
</evidence>
<proteinExistence type="inferred from homology"/>
<dbReference type="InterPro" id="IPR018146">
    <property type="entry name" value="Glyoxalase_1_CS"/>
</dbReference>
<dbReference type="Proteomes" id="UP000076447">
    <property type="component" value="Unassembled WGS sequence"/>
</dbReference>
<dbReference type="GO" id="GO:0018577">
    <property type="term" value="F:catechol 2,3-dioxygenase activity"/>
    <property type="evidence" value="ECO:0007669"/>
    <property type="project" value="UniProtKB-EC"/>
</dbReference>
<dbReference type="PROSITE" id="PS51819">
    <property type="entry name" value="VOC"/>
    <property type="match status" value="2"/>
</dbReference>
<dbReference type="PANTHER" id="PTHR43279">
    <property type="entry name" value="CATECHOL-2,3-DIOXYGENASE"/>
    <property type="match status" value="1"/>
</dbReference>
<evidence type="ECO:0000256" key="7">
    <source>
        <dbReference type="ARBA" id="ARBA00023004"/>
    </source>
</evidence>
<dbReference type="InterPro" id="IPR037523">
    <property type="entry name" value="VOC_core"/>
</dbReference>